<dbReference type="AlphaFoldDB" id="A0A7G9RWA8"/>
<protein>
    <submittedName>
        <fullName evidence="6">ATP-binding cassette domain-containing protein</fullName>
    </submittedName>
</protein>
<dbReference type="InterPro" id="IPR003593">
    <property type="entry name" value="AAA+_ATPase"/>
</dbReference>
<dbReference type="GO" id="GO:0016887">
    <property type="term" value="F:ATP hydrolysis activity"/>
    <property type="evidence" value="ECO:0007669"/>
    <property type="project" value="InterPro"/>
</dbReference>
<dbReference type="PANTHER" id="PTHR42798:SF2">
    <property type="entry name" value="ABC TRANSPORTER ATP-BINDING PROTEIN MG467-RELATED"/>
    <property type="match status" value="1"/>
</dbReference>
<dbReference type="PANTHER" id="PTHR42798">
    <property type="entry name" value="LIPOPROTEIN-RELEASING SYSTEM ATP-BINDING PROTEIN LOLD"/>
    <property type="match status" value="1"/>
</dbReference>
<reference evidence="6 7" key="1">
    <citation type="submission" date="2020-08" db="EMBL/GenBank/DDBJ databases">
        <title>Genome sequence of Erysipelothrix inopinata DSM 15511T.</title>
        <authorList>
            <person name="Hyun D.-W."/>
            <person name="Bae J.-W."/>
        </authorList>
    </citation>
    <scope>NUCLEOTIDE SEQUENCE [LARGE SCALE GENOMIC DNA]</scope>
    <source>
        <strain evidence="6 7">DSM 15511</strain>
    </source>
</reference>
<keyword evidence="7" id="KW-1185">Reference proteome</keyword>
<proteinExistence type="inferred from homology"/>
<dbReference type="InterPro" id="IPR027417">
    <property type="entry name" value="P-loop_NTPase"/>
</dbReference>
<dbReference type="KEGG" id="eio:H9L01_05680"/>
<dbReference type="GO" id="GO:0005524">
    <property type="term" value="F:ATP binding"/>
    <property type="evidence" value="ECO:0007669"/>
    <property type="project" value="UniProtKB-KW"/>
</dbReference>
<dbReference type="InterPro" id="IPR017911">
    <property type="entry name" value="MacB-like_ATP-bd"/>
</dbReference>
<sequence length="215" mass="24189">MIEFKNVYKAFGDTEVLHNLSFTIKKGSFTAITGPSGSGKSTILNIMGLLDRADKGNVRIDMHENVKPFSKDATEILRNEIGYLFQNFALIDNKSVKYNLMIALEHVKEKNKSKLINEALIKVGLKGFENKKIFECSGGEQQRIAIARLLLKPCQIVLCDEPTGSLDEENKQVIFDLLKYLQEQGKTLVVVTHDEDLVEIADEVIVIHKYTETVS</sequence>
<keyword evidence="2" id="KW-0813">Transport</keyword>
<keyword evidence="3" id="KW-0547">Nucleotide-binding</keyword>
<dbReference type="RefSeq" id="WP_187533017.1">
    <property type="nucleotide sequence ID" value="NZ_CBCSHU010000002.1"/>
</dbReference>
<dbReference type="PROSITE" id="PS50893">
    <property type="entry name" value="ABC_TRANSPORTER_2"/>
    <property type="match status" value="1"/>
</dbReference>
<evidence type="ECO:0000313" key="7">
    <source>
        <dbReference type="Proteomes" id="UP000515928"/>
    </source>
</evidence>
<dbReference type="SMART" id="SM00382">
    <property type="entry name" value="AAA"/>
    <property type="match status" value="1"/>
</dbReference>
<name>A0A7G9RWA8_9FIRM</name>
<evidence type="ECO:0000259" key="5">
    <source>
        <dbReference type="PROSITE" id="PS50893"/>
    </source>
</evidence>
<comment type="similarity">
    <text evidence="1">Belongs to the ABC transporter superfamily.</text>
</comment>
<organism evidence="6 7">
    <name type="scientific">Erysipelothrix inopinata</name>
    <dbReference type="NCBI Taxonomy" id="225084"/>
    <lineage>
        <taxon>Bacteria</taxon>
        <taxon>Bacillati</taxon>
        <taxon>Bacillota</taxon>
        <taxon>Erysipelotrichia</taxon>
        <taxon>Erysipelotrichales</taxon>
        <taxon>Erysipelotrichaceae</taxon>
        <taxon>Erysipelothrix</taxon>
    </lineage>
</organism>
<evidence type="ECO:0000256" key="2">
    <source>
        <dbReference type="ARBA" id="ARBA00022448"/>
    </source>
</evidence>
<dbReference type="Proteomes" id="UP000515928">
    <property type="component" value="Chromosome"/>
</dbReference>
<dbReference type="EMBL" id="CP060715">
    <property type="protein sequence ID" value="QNN59883.1"/>
    <property type="molecule type" value="Genomic_DNA"/>
</dbReference>
<feature type="domain" description="ABC transporter" evidence="5">
    <location>
        <begin position="2"/>
        <end position="214"/>
    </location>
</feature>
<evidence type="ECO:0000313" key="6">
    <source>
        <dbReference type="EMBL" id="QNN59883.1"/>
    </source>
</evidence>
<dbReference type="InterPro" id="IPR003439">
    <property type="entry name" value="ABC_transporter-like_ATP-bd"/>
</dbReference>
<dbReference type="CDD" id="cd03255">
    <property type="entry name" value="ABC_MJ0796_LolCDE_FtsE"/>
    <property type="match status" value="1"/>
</dbReference>
<evidence type="ECO:0000256" key="1">
    <source>
        <dbReference type="ARBA" id="ARBA00005417"/>
    </source>
</evidence>
<dbReference type="Gene3D" id="3.40.50.300">
    <property type="entry name" value="P-loop containing nucleotide triphosphate hydrolases"/>
    <property type="match status" value="1"/>
</dbReference>
<dbReference type="Pfam" id="PF00005">
    <property type="entry name" value="ABC_tran"/>
    <property type="match status" value="1"/>
</dbReference>
<dbReference type="SUPFAM" id="SSF52540">
    <property type="entry name" value="P-loop containing nucleoside triphosphate hydrolases"/>
    <property type="match status" value="1"/>
</dbReference>
<dbReference type="InterPro" id="IPR017871">
    <property type="entry name" value="ABC_transporter-like_CS"/>
</dbReference>
<evidence type="ECO:0000256" key="4">
    <source>
        <dbReference type="ARBA" id="ARBA00022840"/>
    </source>
</evidence>
<gene>
    <name evidence="6" type="ORF">H9L01_05680</name>
</gene>
<evidence type="ECO:0000256" key="3">
    <source>
        <dbReference type="ARBA" id="ARBA00022741"/>
    </source>
</evidence>
<keyword evidence="4 6" id="KW-0067">ATP-binding</keyword>
<accession>A0A7G9RWA8</accession>
<dbReference type="PROSITE" id="PS00211">
    <property type="entry name" value="ABC_TRANSPORTER_1"/>
    <property type="match status" value="1"/>
</dbReference>